<feature type="transmembrane region" description="Helical" evidence="9">
    <location>
        <begin position="60"/>
        <end position="78"/>
    </location>
</feature>
<name>L0F443_DESDL</name>
<evidence type="ECO:0000256" key="1">
    <source>
        <dbReference type="ARBA" id="ARBA00004651"/>
    </source>
</evidence>
<feature type="transmembrane region" description="Helical" evidence="9">
    <location>
        <begin position="34"/>
        <end position="54"/>
    </location>
</feature>
<dbReference type="Proteomes" id="UP000010797">
    <property type="component" value="Chromosome"/>
</dbReference>
<accession>L0F443</accession>
<dbReference type="InterPro" id="IPR007208">
    <property type="entry name" value="MrpF/PhaF-like"/>
</dbReference>
<evidence type="ECO:0000313" key="11">
    <source>
        <dbReference type="Proteomes" id="UP000010797"/>
    </source>
</evidence>
<dbReference type="Pfam" id="PF04066">
    <property type="entry name" value="MrpF_PhaF"/>
    <property type="match status" value="1"/>
</dbReference>
<keyword evidence="5 9" id="KW-0812">Transmembrane</keyword>
<dbReference type="GO" id="GO:0015385">
    <property type="term" value="F:sodium:proton antiporter activity"/>
    <property type="evidence" value="ECO:0007669"/>
    <property type="project" value="TreeGrafter"/>
</dbReference>
<dbReference type="eggNOG" id="COG2212">
    <property type="taxonomic scope" value="Bacteria"/>
</dbReference>
<dbReference type="GO" id="GO:0005886">
    <property type="term" value="C:plasma membrane"/>
    <property type="evidence" value="ECO:0007669"/>
    <property type="project" value="UniProtKB-SubCell"/>
</dbReference>
<dbReference type="HOGENOM" id="CLU_125825_1_3_9"/>
<reference evidence="11" key="1">
    <citation type="submission" date="2012-02" db="EMBL/GenBank/DDBJ databases">
        <title>Complete sequence of Desulfitobacterium dichloroeliminans LMG P-21439.</title>
        <authorList>
            <person name="Lucas S."/>
            <person name="Han J."/>
            <person name="Lapidus A."/>
            <person name="Cheng J.-F."/>
            <person name="Goodwin L."/>
            <person name="Pitluck S."/>
            <person name="Peters L."/>
            <person name="Ovchinnikova G."/>
            <person name="Teshima H."/>
            <person name="Detter J.C."/>
            <person name="Han C."/>
            <person name="Tapia R."/>
            <person name="Land M."/>
            <person name="Hauser L."/>
            <person name="Kyrpides N."/>
            <person name="Ivanova N."/>
            <person name="Pagani I."/>
            <person name="Kruse T."/>
            <person name="de Vos W.M."/>
            <person name="Boon N."/>
            <person name="Smidt H."/>
            <person name="Woyke T."/>
        </authorList>
    </citation>
    <scope>NUCLEOTIDE SEQUENCE [LARGE SCALE GENOMIC DNA]</scope>
    <source>
        <strain evidence="11">LMG P-21439 / DCA1</strain>
    </source>
</reference>
<dbReference type="PANTHER" id="PTHR34702:SF1">
    <property type="entry name" value="NA(+)_H(+) ANTIPORTER SUBUNIT F"/>
    <property type="match status" value="1"/>
</dbReference>
<dbReference type="RefSeq" id="WP_015260710.1">
    <property type="nucleotide sequence ID" value="NC_019903.1"/>
</dbReference>
<comment type="similarity">
    <text evidence="2 8">Belongs to the CPA3 antiporters (TC 2.A.63) subunit F family.</text>
</comment>
<comment type="subcellular location">
    <subcellularLocation>
        <location evidence="1 8">Cell membrane</location>
        <topology evidence="1 8">Multi-pass membrane protein</topology>
    </subcellularLocation>
</comment>
<keyword evidence="3 8" id="KW-0813">Transport</keyword>
<evidence type="ECO:0000256" key="3">
    <source>
        <dbReference type="ARBA" id="ARBA00022448"/>
    </source>
</evidence>
<organism evidence="10 11">
    <name type="scientific">Desulfitobacterium dichloroeliminans (strain LMG P-21439 / DCA1)</name>
    <dbReference type="NCBI Taxonomy" id="871963"/>
    <lineage>
        <taxon>Bacteria</taxon>
        <taxon>Bacillati</taxon>
        <taxon>Bacillota</taxon>
        <taxon>Clostridia</taxon>
        <taxon>Eubacteriales</taxon>
        <taxon>Desulfitobacteriaceae</taxon>
        <taxon>Desulfitobacterium</taxon>
    </lineage>
</organism>
<dbReference type="AlphaFoldDB" id="L0F443"/>
<dbReference type="PANTHER" id="PTHR34702">
    <property type="entry name" value="NA(+)/H(+) ANTIPORTER SUBUNIT F1"/>
    <property type="match status" value="1"/>
</dbReference>
<keyword evidence="11" id="KW-1185">Reference proteome</keyword>
<keyword evidence="6 9" id="KW-1133">Transmembrane helix</keyword>
<dbReference type="OrthoDB" id="9799958at2"/>
<evidence type="ECO:0000256" key="9">
    <source>
        <dbReference type="SAM" id="Phobius"/>
    </source>
</evidence>
<dbReference type="PIRSF" id="PIRSF028784">
    <property type="entry name" value="MrpF"/>
    <property type="match status" value="1"/>
</dbReference>
<dbReference type="EMBL" id="CP003344">
    <property type="protein sequence ID" value="AGA67703.1"/>
    <property type="molecule type" value="Genomic_DNA"/>
</dbReference>
<keyword evidence="8" id="KW-0406">Ion transport</keyword>
<evidence type="ECO:0000313" key="10">
    <source>
        <dbReference type="EMBL" id="AGA67703.1"/>
    </source>
</evidence>
<dbReference type="KEGG" id="ddl:Desdi_0143"/>
<feature type="transmembrane region" description="Helical" evidence="9">
    <location>
        <begin position="6"/>
        <end position="22"/>
    </location>
</feature>
<dbReference type="NCBIfam" id="NF009248">
    <property type="entry name" value="PRK12600.1"/>
    <property type="match status" value="1"/>
</dbReference>
<protein>
    <submittedName>
        <fullName evidence="10">Multisubunit Na+/H+ antiporter, MnhF subunit</fullName>
    </submittedName>
</protein>
<keyword evidence="8" id="KW-0050">Antiport</keyword>
<evidence type="ECO:0000256" key="8">
    <source>
        <dbReference type="PIRNR" id="PIRNR028784"/>
    </source>
</evidence>
<sequence length="94" mass="10520">MFEMVLQLALFLFSFATLLLLYRAIKGPTVPDRIIAMDTIGINLISIMAILSVLLRTHAFFEGILLLGMLSFIGTVAFSKFIERGIVFDYDENG</sequence>
<evidence type="ECO:0000256" key="6">
    <source>
        <dbReference type="ARBA" id="ARBA00022989"/>
    </source>
</evidence>
<evidence type="ECO:0000256" key="5">
    <source>
        <dbReference type="ARBA" id="ARBA00022692"/>
    </source>
</evidence>
<keyword evidence="7 8" id="KW-0472">Membrane</keyword>
<proteinExistence type="inferred from homology"/>
<evidence type="ECO:0000256" key="2">
    <source>
        <dbReference type="ARBA" id="ARBA00009212"/>
    </source>
</evidence>
<dbReference type="STRING" id="871963.Desdi_0143"/>
<evidence type="ECO:0000256" key="4">
    <source>
        <dbReference type="ARBA" id="ARBA00022475"/>
    </source>
</evidence>
<keyword evidence="4 8" id="KW-1003">Cell membrane</keyword>
<gene>
    <name evidence="10" type="ordered locus">Desdi_0143</name>
</gene>
<evidence type="ECO:0000256" key="7">
    <source>
        <dbReference type="ARBA" id="ARBA00023136"/>
    </source>
</evidence>